<feature type="compositionally biased region" description="Low complexity" evidence="5">
    <location>
        <begin position="289"/>
        <end position="298"/>
    </location>
</feature>
<evidence type="ECO:0000313" key="7">
    <source>
        <dbReference type="EMBL" id="KAF1797977.1"/>
    </source>
</evidence>
<dbReference type="AlphaFoldDB" id="A0A8H4BAL6"/>
<evidence type="ECO:0000256" key="4">
    <source>
        <dbReference type="ARBA" id="ARBA00023136"/>
    </source>
</evidence>
<feature type="transmembrane region" description="Helical" evidence="6">
    <location>
        <begin position="192"/>
        <end position="212"/>
    </location>
</feature>
<dbReference type="GO" id="GO:0032153">
    <property type="term" value="C:cell division site"/>
    <property type="evidence" value="ECO:0007669"/>
    <property type="project" value="TreeGrafter"/>
</dbReference>
<evidence type="ECO:0000313" key="8">
    <source>
        <dbReference type="Proteomes" id="UP000469890"/>
    </source>
</evidence>
<evidence type="ECO:0000256" key="5">
    <source>
        <dbReference type="SAM" id="MobiDB-lite"/>
    </source>
</evidence>
<gene>
    <name evidence="7" type="ORF">FB192DRAFT_1397080</name>
</gene>
<comment type="caution">
    <text evidence="7">The sequence shown here is derived from an EMBL/GenBank/DDBJ whole genome shotgun (WGS) entry which is preliminary data.</text>
</comment>
<evidence type="ECO:0000256" key="2">
    <source>
        <dbReference type="ARBA" id="ARBA00022692"/>
    </source>
</evidence>
<keyword evidence="2 6" id="KW-0812">Transmembrane</keyword>
<evidence type="ECO:0000256" key="1">
    <source>
        <dbReference type="ARBA" id="ARBA00004141"/>
    </source>
</evidence>
<dbReference type="InterPro" id="IPR009571">
    <property type="entry name" value="SUR7/Rim9-like_fungi"/>
</dbReference>
<evidence type="ECO:0000256" key="3">
    <source>
        <dbReference type="ARBA" id="ARBA00022989"/>
    </source>
</evidence>
<dbReference type="GO" id="GO:0035838">
    <property type="term" value="C:growing cell tip"/>
    <property type="evidence" value="ECO:0007669"/>
    <property type="project" value="TreeGrafter"/>
</dbReference>
<dbReference type="GO" id="GO:0005886">
    <property type="term" value="C:plasma membrane"/>
    <property type="evidence" value="ECO:0007669"/>
    <property type="project" value="InterPro"/>
</dbReference>
<feature type="transmembrane region" description="Helical" evidence="6">
    <location>
        <begin position="99"/>
        <end position="127"/>
    </location>
</feature>
<accession>A0A8H4BAL6</accession>
<evidence type="ECO:0000256" key="6">
    <source>
        <dbReference type="SAM" id="Phobius"/>
    </source>
</evidence>
<feature type="region of interest" description="Disordered" evidence="5">
    <location>
        <begin position="314"/>
        <end position="333"/>
    </location>
</feature>
<keyword evidence="3 6" id="KW-1133">Transmembrane helix</keyword>
<reference evidence="7 8" key="1">
    <citation type="submission" date="2019-09" db="EMBL/GenBank/DDBJ databases">
        <authorList>
            <consortium name="DOE Joint Genome Institute"/>
            <person name="Mondo S.J."/>
            <person name="Navarro-Mendoza M.I."/>
            <person name="Perez-Arques C."/>
            <person name="Panchal S."/>
            <person name="Nicolas F.E."/>
            <person name="Ganguly P."/>
            <person name="Pangilinan J."/>
            <person name="Grigoriev I."/>
            <person name="Heitman J."/>
            <person name="Sanya K."/>
            <person name="Garre V."/>
        </authorList>
    </citation>
    <scope>NUCLEOTIDE SEQUENCE [LARGE SCALE GENOMIC DNA]</scope>
    <source>
        <strain evidence="7 8">MU402</strain>
    </source>
</reference>
<dbReference type="Pfam" id="PF06687">
    <property type="entry name" value="SUR7"/>
    <property type="match status" value="1"/>
</dbReference>
<dbReference type="InterPro" id="IPR051380">
    <property type="entry name" value="pH-response_reg_palI/RIM9"/>
</dbReference>
<protein>
    <submittedName>
        <fullName evidence="7">SUR7/PalI family-domain-containing protein</fullName>
    </submittedName>
</protein>
<sequence length="333" mass="37499">MIQRILGLAASFFVFSSFILELFVMIGHLSNKPFLDVIYFLKANNPEFNLRYSFGLWTYCQGPYGGSIESCSSPKAAYDWATTPGFSLMLPNYASSKRLYALFLALFILYFIALIFSFLLWIATLPVSLCCCTKRFRHNPGNRPLDITMAMICGLNFLIMVVVLILALVLVIGSVKAISGASIYWNGHAGNALWLTIAAVASLFLATVCYLFKACCHHEHYNGNRRISPDLDKNHAYKNQPFDLTPHHQPYYASTSPMISNQHAQQQPTLPQPHLLQQQQPTTNQSYLYPQQQQQQPQDVSISSLSQQYSPGLQPQFLVPIYGSNENPPPNTR</sequence>
<dbReference type="PANTHER" id="PTHR28013">
    <property type="entry name" value="PROTEIN DCV1-RELATED"/>
    <property type="match status" value="1"/>
</dbReference>
<dbReference type="Proteomes" id="UP000469890">
    <property type="component" value="Unassembled WGS sequence"/>
</dbReference>
<keyword evidence="4 6" id="KW-0472">Membrane</keyword>
<dbReference type="EMBL" id="JAAECE010000008">
    <property type="protein sequence ID" value="KAF1797977.1"/>
    <property type="molecule type" value="Genomic_DNA"/>
</dbReference>
<name>A0A8H4BAL6_MUCCL</name>
<feature type="compositionally biased region" description="Polar residues" evidence="5">
    <location>
        <begin position="299"/>
        <end position="309"/>
    </location>
</feature>
<feature type="transmembrane region" description="Helical" evidence="6">
    <location>
        <begin position="5"/>
        <end position="26"/>
    </location>
</feature>
<dbReference type="PANTHER" id="PTHR28013:SF3">
    <property type="entry name" value="PROTEIN DCV1-RELATED"/>
    <property type="match status" value="1"/>
</dbReference>
<comment type="subcellular location">
    <subcellularLocation>
        <location evidence="1">Membrane</location>
        <topology evidence="1">Multi-pass membrane protein</topology>
    </subcellularLocation>
</comment>
<proteinExistence type="predicted"/>
<organism evidence="7 8">
    <name type="scientific">Mucor circinelloides f. lusitanicus</name>
    <name type="common">Mucor racemosus var. lusitanicus</name>
    <dbReference type="NCBI Taxonomy" id="29924"/>
    <lineage>
        <taxon>Eukaryota</taxon>
        <taxon>Fungi</taxon>
        <taxon>Fungi incertae sedis</taxon>
        <taxon>Mucoromycota</taxon>
        <taxon>Mucoromycotina</taxon>
        <taxon>Mucoromycetes</taxon>
        <taxon>Mucorales</taxon>
        <taxon>Mucorineae</taxon>
        <taxon>Mucoraceae</taxon>
        <taxon>Mucor</taxon>
    </lineage>
</organism>
<feature type="region of interest" description="Disordered" evidence="5">
    <location>
        <begin position="289"/>
        <end position="309"/>
    </location>
</feature>
<feature type="transmembrane region" description="Helical" evidence="6">
    <location>
        <begin position="147"/>
        <end position="172"/>
    </location>
</feature>